<sequence>MPRRRCYARPIGPDAVGREKNRRPGRGPLGRVGDLGEDLGEIAKAVVCRASDDSGLAAGIKWFADGRQTRL</sequence>
<dbReference type="Proteomes" id="UP000646365">
    <property type="component" value="Unassembled WGS sequence"/>
</dbReference>
<comment type="caution">
    <text evidence="2">The sequence shown here is derived from an EMBL/GenBank/DDBJ whole genome shotgun (WGS) entry which is preliminary data.</text>
</comment>
<evidence type="ECO:0000313" key="2">
    <source>
        <dbReference type="EMBL" id="GGF45531.1"/>
    </source>
</evidence>
<evidence type="ECO:0000313" key="3">
    <source>
        <dbReference type="Proteomes" id="UP000646365"/>
    </source>
</evidence>
<feature type="region of interest" description="Disordered" evidence="1">
    <location>
        <begin position="1"/>
        <end position="34"/>
    </location>
</feature>
<evidence type="ECO:0000256" key="1">
    <source>
        <dbReference type="SAM" id="MobiDB-lite"/>
    </source>
</evidence>
<dbReference type="AlphaFoldDB" id="A0A8J3E6K4"/>
<organism evidence="2 3">
    <name type="scientific">Aliidongia dinghuensis</name>
    <dbReference type="NCBI Taxonomy" id="1867774"/>
    <lineage>
        <taxon>Bacteria</taxon>
        <taxon>Pseudomonadati</taxon>
        <taxon>Pseudomonadota</taxon>
        <taxon>Alphaproteobacteria</taxon>
        <taxon>Rhodospirillales</taxon>
        <taxon>Dongiaceae</taxon>
        <taxon>Aliidongia</taxon>
    </lineage>
</organism>
<accession>A0A8J3E6K4</accession>
<proteinExistence type="predicted"/>
<keyword evidence="3" id="KW-1185">Reference proteome</keyword>
<reference evidence="2" key="2">
    <citation type="submission" date="2020-09" db="EMBL/GenBank/DDBJ databases">
        <authorList>
            <person name="Sun Q."/>
            <person name="Zhou Y."/>
        </authorList>
    </citation>
    <scope>NUCLEOTIDE SEQUENCE</scope>
    <source>
        <strain evidence="2">CGMCC 1.15725</strain>
    </source>
</reference>
<dbReference type="EMBL" id="BMJQ01000022">
    <property type="protein sequence ID" value="GGF45531.1"/>
    <property type="molecule type" value="Genomic_DNA"/>
</dbReference>
<name>A0A8J3E6K4_9PROT</name>
<reference evidence="2" key="1">
    <citation type="journal article" date="2014" name="Int. J. Syst. Evol. Microbiol.">
        <title>Complete genome sequence of Corynebacterium casei LMG S-19264T (=DSM 44701T), isolated from a smear-ripened cheese.</title>
        <authorList>
            <consortium name="US DOE Joint Genome Institute (JGI-PGF)"/>
            <person name="Walter F."/>
            <person name="Albersmeier A."/>
            <person name="Kalinowski J."/>
            <person name="Ruckert C."/>
        </authorList>
    </citation>
    <scope>NUCLEOTIDE SEQUENCE</scope>
    <source>
        <strain evidence="2">CGMCC 1.15725</strain>
    </source>
</reference>
<gene>
    <name evidence="2" type="ORF">GCM10011611_59960</name>
</gene>
<protein>
    <submittedName>
        <fullName evidence="2">Uncharacterized protein</fullName>
    </submittedName>
</protein>